<evidence type="ECO:0000256" key="1">
    <source>
        <dbReference type="SAM" id="Phobius"/>
    </source>
</evidence>
<dbReference type="Proteomes" id="UP000502377">
    <property type="component" value="Chromosome"/>
</dbReference>
<keyword evidence="1" id="KW-0812">Transmembrane</keyword>
<evidence type="ECO:0000313" key="2">
    <source>
        <dbReference type="EMBL" id="QCD47199.1"/>
    </source>
</evidence>
<accession>A0A6G5QNJ8</accession>
<dbReference type="EMBL" id="CP012543">
    <property type="protein sequence ID" value="QCD47199.1"/>
    <property type="molecule type" value="Genomic_DNA"/>
</dbReference>
<gene>
    <name evidence="2" type="ORF">CRECT_1563</name>
</gene>
<proteinExistence type="predicted"/>
<name>A0A6G5QNJ8_CAMRE</name>
<dbReference type="KEGG" id="crx:CRECT_1563"/>
<organism evidence="2 3">
    <name type="scientific">Campylobacter rectus</name>
    <name type="common">Wolinella recta</name>
    <dbReference type="NCBI Taxonomy" id="203"/>
    <lineage>
        <taxon>Bacteria</taxon>
        <taxon>Pseudomonadati</taxon>
        <taxon>Campylobacterota</taxon>
        <taxon>Epsilonproteobacteria</taxon>
        <taxon>Campylobacterales</taxon>
        <taxon>Campylobacteraceae</taxon>
        <taxon>Campylobacter</taxon>
    </lineage>
</organism>
<evidence type="ECO:0000313" key="3">
    <source>
        <dbReference type="Proteomes" id="UP000502377"/>
    </source>
</evidence>
<keyword evidence="1" id="KW-0472">Membrane</keyword>
<feature type="transmembrane region" description="Helical" evidence="1">
    <location>
        <begin position="40"/>
        <end position="60"/>
    </location>
</feature>
<sequence>MSEPNLTRKAPDDELADLPENVKLDEGEVVLYKYLCSIRFFCVLKIIAFTLCVWAFCSLFLESGTFMKICVVCSTTLFLMATYREIKNFIYEGFYVTNKHLITYNGKKINLNDVWFLKGGSAAYHKVDFYENKNYIQDCLYDYENDDLDGFLTALYEVSGNRYILQFGSEKINTNALESNGVTFIKLIQE</sequence>
<protein>
    <submittedName>
        <fullName evidence="2">Uncharacterized protein</fullName>
    </submittedName>
</protein>
<dbReference type="AlphaFoldDB" id="A0A6G5QNJ8"/>
<reference evidence="2 3" key="1">
    <citation type="submission" date="2016-07" db="EMBL/GenBank/DDBJ databases">
        <title>Comparative genomics of the Campylobacter concisus group.</title>
        <authorList>
            <person name="Miller W.G."/>
            <person name="Yee E."/>
            <person name="Chapman M.H."/>
            <person name="Huynh S."/>
            <person name="Bono J.L."/>
            <person name="On S.L.W."/>
            <person name="StLeger J."/>
            <person name="Foster G."/>
            <person name="Parker C.T."/>
        </authorList>
    </citation>
    <scope>NUCLEOTIDE SEQUENCE [LARGE SCALE GENOMIC DNA]</scope>
    <source>
        <strain evidence="2 3">ATCC 33238</strain>
    </source>
</reference>
<keyword evidence="1" id="KW-1133">Transmembrane helix</keyword>